<name>D5MIP4_METO1</name>
<organism evidence="1 2">
    <name type="scientific">Methylomirabilis oxygeniifera</name>
    <dbReference type="NCBI Taxonomy" id="671143"/>
    <lineage>
        <taxon>Bacteria</taxon>
        <taxon>Candidatus Methylomirabilota</taxon>
        <taxon>Candidatus Methylomirabilia</taxon>
        <taxon>Candidatus Methylomirabilales</taxon>
        <taxon>Candidatus Methylomirabilaceae</taxon>
        <taxon>Candidatus Methylomirabilis</taxon>
    </lineage>
</organism>
<evidence type="ECO:0000313" key="2">
    <source>
        <dbReference type="Proteomes" id="UP000006898"/>
    </source>
</evidence>
<accession>D5MIP4</accession>
<protein>
    <submittedName>
        <fullName evidence="1">Uncharacterized protein</fullName>
    </submittedName>
</protein>
<dbReference type="HOGENOM" id="CLU_2680848_0_0_0"/>
<dbReference type="EMBL" id="FP565575">
    <property type="protein sequence ID" value="CBE69401.1"/>
    <property type="molecule type" value="Genomic_DNA"/>
</dbReference>
<dbReference type="AlphaFoldDB" id="D5MIP4"/>
<proteinExistence type="predicted"/>
<sequence>MFRKSTYRLSAFSCQLINYLKIIVSNYRTNPPHLPLPKGGLTPPWKRGARGDFLNRCSFNYETINRMITLNAEN</sequence>
<gene>
    <name evidence="1" type="ORF">DAMO_2353</name>
</gene>
<reference evidence="1 2" key="1">
    <citation type="journal article" date="2010" name="Nature">
        <title>Nitrite-driven anaerobic methane oxidation by oxygenic bacteria.</title>
        <authorList>
            <person name="Ettwig K.F."/>
            <person name="Butler M.K."/>
            <person name="Le Paslier D."/>
            <person name="Pelletier E."/>
            <person name="Mangenot S."/>
            <person name="Kuypers M.M.M."/>
            <person name="Schreiber F."/>
            <person name="Dutilh B.E."/>
            <person name="Zedelius J."/>
            <person name="de Beer D."/>
            <person name="Gloerich J."/>
            <person name="Wessels H.J.C.T."/>
            <person name="van Allen T."/>
            <person name="Luesken F."/>
            <person name="Wu M."/>
            <person name="van de Pas-Schoonen K.T."/>
            <person name="Op den Camp H.J.M."/>
            <person name="Janssen-Megens E.M."/>
            <person name="Francoijs K-J."/>
            <person name="Stunnenberg H."/>
            <person name="Weissenbach J."/>
            <person name="Jetten M.S.M."/>
            <person name="Strous M."/>
        </authorList>
    </citation>
    <scope>NUCLEOTIDE SEQUENCE [LARGE SCALE GENOMIC DNA]</scope>
</reference>
<evidence type="ECO:0000313" key="1">
    <source>
        <dbReference type="EMBL" id="CBE69401.1"/>
    </source>
</evidence>
<dbReference type="Proteomes" id="UP000006898">
    <property type="component" value="Chromosome"/>
</dbReference>
<dbReference type="KEGG" id="mox:DAMO_2353"/>